<dbReference type="NCBIfam" id="NF006157">
    <property type="entry name" value="PRK08300.1"/>
    <property type="match status" value="1"/>
</dbReference>
<feature type="binding site" evidence="3">
    <location>
        <begin position="13"/>
        <end position="16"/>
    </location>
    <ligand>
        <name>NAD(+)</name>
        <dbReference type="ChEBI" id="CHEBI:57540"/>
    </ligand>
</feature>
<dbReference type="InterPro" id="IPR003361">
    <property type="entry name" value="Acetaldehyde_dehydrogenase"/>
</dbReference>
<dbReference type="Gene3D" id="3.30.360.10">
    <property type="entry name" value="Dihydrodipicolinate Reductase, domain 2"/>
    <property type="match status" value="1"/>
</dbReference>
<evidence type="ECO:0000256" key="2">
    <source>
        <dbReference type="ARBA" id="ARBA00023027"/>
    </source>
</evidence>
<keyword evidence="3" id="KW-0058">Aromatic hydrocarbons catabolism</keyword>
<evidence type="ECO:0000313" key="5">
    <source>
        <dbReference type="EMBL" id="MBP2111670.1"/>
    </source>
</evidence>
<dbReference type="GO" id="GO:0008774">
    <property type="term" value="F:acetaldehyde dehydrogenase (acetylating) activity"/>
    <property type="evidence" value="ECO:0007669"/>
    <property type="project" value="UniProtKB-EC"/>
</dbReference>
<dbReference type="Proteomes" id="UP000773462">
    <property type="component" value="Unassembled WGS sequence"/>
</dbReference>
<dbReference type="RefSeq" id="WP_209871692.1">
    <property type="nucleotide sequence ID" value="NZ_JAGGLV010000004.1"/>
</dbReference>
<feature type="active site" description="Acyl-thioester intermediate" evidence="3">
    <location>
        <position position="128"/>
    </location>
</feature>
<evidence type="ECO:0000256" key="3">
    <source>
        <dbReference type="HAMAP-Rule" id="MF_01657"/>
    </source>
</evidence>
<feature type="binding site" evidence="3">
    <location>
        <position position="270"/>
    </location>
    <ligand>
        <name>NAD(+)</name>
        <dbReference type="ChEBI" id="CHEBI:57540"/>
    </ligand>
</feature>
<evidence type="ECO:0000313" key="6">
    <source>
        <dbReference type="Proteomes" id="UP000773462"/>
    </source>
</evidence>
<feature type="binding site" evidence="3">
    <location>
        <begin position="160"/>
        <end position="168"/>
    </location>
    <ligand>
        <name>NAD(+)</name>
        <dbReference type="ChEBI" id="CHEBI:57540"/>
    </ligand>
</feature>
<dbReference type="InterPro" id="IPR015426">
    <property type="entry name" value="Acetylaldehyde_DH_C"/>
</dbReference>
<comment type="caution">
    <text evidence="5">The sequence shown here is derived from an EMBL/GenBank/DDBJ whole genome shotgun (WGS) entry which is preliminary data.</text>
</comment>
<proteinExistence type="inferred from homology"/>
<comment type="similarity">
    <text evidence="1 3">Belongs to the acetaldehyde dehydrogenase family.</text>
</comment>
<dbReference type="InterPro" id="IPR036291">
    <property type="entry name" value="NAD(P)-bd_dom_sf"/>
</dbReference>
<reference evidence="5 6" key="1">
    <citation type="submission" date="2021-03" db="EMBL/GenBank/DDBJ databases">
        <title>Genomic Encyclopedia of Type Strains, Phase IV (KMG-IV): sequencing the most valuable type-strain genomes for metagenomic binning, comparative biology and taxonomic classification.</title>
        <authorList>
            <person name="Goeker M."/>
        </authorList>
    </citation>
    <scope>NUCLEOTIDE SEQUENCE [LARGE SCALE GENOMIC DNA]</scope>
    <source>
        <strain evidence="5 6">DSM 101953</strain>
    </source>
</reference>
<accession>A0ABS4NQI8</accession>
<dbReference type="SUPFAM" id="SSF51735">
    <property type="entry name" value="NAD(P)-binding Rossmann-fold domains"/>
    <property type="match status" value="1"/>
</dbReference>
<dbReference type="EMBL" id="JAGGLV010000004">
    <property type="protein sequence ID" value="MBP2111670.1"/>
    <property type="molecule type" value="Genomic_DNA"/>
</dbReference>
<comment type="catalytic activity">
    <reaction evidence="3">
        <text>acetaldehyde + NAD(+) + CoA = acetyl-CoA + NADH + H(+)</text>
        <dbReference type="Rhea" id="RHEA:23288"/>
        <dbReference type="ChEBI" id="CHEBI:15343"/>
        <dbReference type="ChEBI" id="CHEBI:15378"/>
        <dbReference type="ChEBI" id="CHEBI:57287"/>
        <dbReference type="ChEBI" id="CHEBI:57288"/>
        <dbReference type="ChEBI" id="CHEBI:57540"/>
        <dbReference type="ChEBI" id="CHEBI:57945"/>
        <dbReference type="EC" id="1.2.1.10"/>
    </reaction>
</comment>
<evidence type="ECO:0000256" key="1">
    <source>
        <dbReference type="ARBA" id="ARBA00009244"/>
    </source>
</evidence>
<gene>
    <name evidence="5" type="ORF">J2Z70_001811</name>
</gene>
<dbReference type="HAMAP" id="MF_01657">
    <property type="entry name" value="Ac_ald_DH_ac"/>
    <property type="match status" value="1"/>
</dbReference>
<name>A0ABS4NQI8_9BACL</name>
<dbReference type="CDD" id="cd23933">
    <property type="entry name" value="ALDH_C"/>
    <property type="match status" value="1"/>
</dbReference>
<feature type="domain" description="Semialdehyde dehydrogenase NAD-binding" evidence="4">
    <location>
        <begin position="7"/>
        <end position="120"/>
    </location>
</feature>
<sequence length="296" mass="31722">MYTNQLNVAILGSGNIGTDLLIKVLRSPYLACTLFTGRNPDSRGLQLARELGVQVSDRSIDAILDNPGCCDIVIDATSAAAHIRHYPLLKALGKFVIDMTPSQLGITCIPAVNLQECLDSNDVNMITCGGQASVPLAYAIARSQQEVSYIEVVSSIASLSAGPATRINLDEYIEATEGALRSYTGCRRAKAILNLNPAIPSIDMQTTLFAVVPEPDMGSLARAVEEMVARIQRYVPGYQLIVPPVIENGRIALMVKVQGLGDFLPSYAGNLDIINCAAIALAEEYARRSLNVRKGG</sequence>
<dbReference type="NCBIfam" id="TIGR03215">
    <property type="entry name" value="ac_ald_DH_ac"/>
    <property type="match status" value="1"/>
</dbReference>
<evidence type="ECO:0000259" key="4">
    <source>
        <dbReference type="SMART" id="SM00859"/>
    </source>
</evidence>
<dbReference type="SUPFAM" id="SSF55347">
    <property type="entry name" value="Glyceraldehyde-3-phosphate dehydrogenase-like, C-terminal domain"/>
    <property type="match status" value="1"/>
</dbReference>
<keyword evidence="3 5" id="KW-0560">Oxidoreductase</keyword>
<keyword evidence="2 3" id="KW-0520">NAD</keyword>
<dbReference type="Gene3D" id="3.40.50.720">
    <property type="entry name" value="NAD(P)-binding Rossmann-like Domain"/>
    <property type="match status" value="1"/>
</dbReference>
<dbReference type="SMART" id="SM00859">
    <property type="entry name" value="Semialdhyde_dh"/>
    <property type="match status" value="1"/>
</dbReference>
<organism evidence="5 6">
    <name type="scientific">Paenibacillus silagei</name>
    <dbReference type="NCBI Taxonomy" id="1670801"/>
    <lineage>
        <taxon>Bacteria</taxon>
        <taxon>Bacillati</taxon>
        <taxon>Bacillota</taxon>
        <taxon>Bacilli</taxon>
        <taxon>Bacillales</taxon>
        <taxon>Paenibacillaceae</taxon>
        <taxon>Paenibacillus</taxon>
    </lineage>
</organism>
<protein>
    <recommendedName>
        <fullName evidence="3">Acetaldehyde dehydrogenase</fullName>
        <ecNumber evidence="3">1.2.1.10</ecNumber>
    </recommendedName>
    <alternativeName>
        <fullName evidence="3">Acetaldehyde dehydrogenase [acetylating]</fullName>
    </alternativeName>
</protein>
<dbReference type="EC" id="1.2.1.10" evidence="3"/>
<dbReference type="PIRSF" id="PIRSF015689">
    <property type="entry name" value="Actaldh_dh_actl"/>
    <property type="match status" value="1"/>
</dbReference>
<dbReference type="Pfam" id="PF09290">
    <property type="entry name" value="AcetDehyd-dimer"/>
    <property type="match status" value="1"/>
</dbReference>
<dbReference type="InterPro" id="IPR000534">
    <property type="entry name" value="Semialdehyde_DH_NAD-bd"/>
</dbReference>
<keyword evidence="6" id="KW-1185">Reference proteome</keyword>